<dbReference type="PANTHER" id="PTHR31302">
    <property type="entry name" value="TRANSMEMBRANE PROTEIN WITH METALLOPHOSPHOESTERASE DOMAIN-RELATED"/>
    <property type="match status" value="1"/>
</dbReference>
<dbReference type="SUPFAM" id="SSF56300">
    <property type="entry name" value="Metallo-dependent phosphatases"/>
    <property type="match status" value="1"/>
</dbReference>
<feature type="domain" description="Calcineurin-like phosphoesterase" evidence="2">
    <location>
        <begin position="57"/>
        <end position="222"/>
    </location>
</feature>
<accession>A0ABY8J2G9</accession>
<dbReference type="CDD" id="cd07385">
    <property type="entry name" value="MPP_YkuE_C"/>
    <property type="match status" value="1"/>
</dbReference>
<evidence type="ECO:0000259" key="2">
    <source>
        <dbReference type="Pfam" id="PF00149"/>
    </source>
</evidence>
<dbReference type="InterPro" id="IPR029052">
    <property type="entry name" value="Metallo-depent_PP-like"/>
</dbReference>
<dbReference type="Gene3D" id="3.60.21.10">
    <property type="match status" value="1"/>
</dbReference>
<name>A0ABY8J2G9_9BACI</name>
<proteinExistence type="predicted"/>
<keyword evidence="1" id="KW-0472">Membrane</keyword>
<dbReference type="InterPro" id="IPR051158">
    <property type="entry name" value="Metallophosphoesterase_sf"/>
</dbReference>
<dbReference type="EMBL" id="CP121671">
    <property type="protein sequence ID" value="WFT76570.1"/>
    <property type="molecule type" value="Genomic_DNA"/>
</dbReference>
<protein>
    <submittedName>
        <fullName evidence="3">Metallophosphoesterase</fullName>
    </submittedName>
</protein>
<evidence type="ECO:0000313" key="3">
    <source>
        <dbReference type="EMBL" id="WFT76570.1"/>
    </source>
</evidence>
<dbReference type="Pfam" id="PF00149">
    <property type="entry name" value="Metallophos"/>
    <property type="match status" value="1"/>
</dbReference>
<gene>
    <name evidence="3" type="ORF">P9989_09495</name>
</gene>
<feature type="transmembrane region" description="Helical" evidence="1">
    <location>
        <begin position="12"/>
        <end position="30"/>
    </location>
</feature>
<dbReference type="Proteomes" id="UP001221597">
    <property type="component" value="Chromosome"/>
</dbReference>
<dbReference type="RefSeq" id="WP_283078520.1">
    <property type="nucleotide sequence ID" value="NZ_CP121671.1"/>
</dbReference>
<evidence type="ECO:0000313" key="4">
    <source>
        <dbReference type="Proteomes" id="UP001221597"/>
    </source>
</evidence>
<keyword evidence="1" id="KW-1133">Transmembrane helix</keyword>
<evidence type="ECO:0000256" key="1">
    <source>
        <dbReference type="SAM" id="Phobius"/>
    </source>
</evidence>
<organism evidence="3 4">
    <name type="scientific">Halobacillus naozhouensis</name>
    <dbReference type="NCBI Taxonomy" id="554880"/>
    <lineage>
        <taxon>Bacteria</taxon>
        <taxon>Bacillati</taxon>
        <taxon>Bacillota</taxon>
        <taxon>Bacilli</taxon>
        <taxon>Bacillales</taxon>
        <taxon>Bacillaceae</taxon>
        <taxon>Halobacillus</taxon>
    </lineage>
</organism>
<dbReference type="PANTHER" id="PTHR31302:SF25">
    <property type="entry name" value="PHOSPHOESTERASE"/>
    <property type="match status" value="1"/>
</dbReference>
<reference evidence="3 4" key="1">
    <citation type="submission" date="2023-04" db="EMBL/GenBank/DDBJ databases">
        <title>Genome sequence of Halobacillus naozhouensis KACC 21980.</title>
        <authorList>
            <person name="Kim S."/>
            <person name="Heo J."/>
            <person name="Kwon S.-W."/>
        </authorList>
    </citation>
    <scope>NUCLEOTIDE SEQUENCE [LARGE SCALE GENOMIC DNA]</scope>
    <source>
        <strain evidence="3 4">KCTC 13234</strain>
    </source>
</reference>
<keyword evidence="4" id="KW-1185">Reference proteome</keyword>
<dbReference type="InterPro" id="IPR004843">
    <property type="entry name" value="Calcineurin-like_PHP"/>
</dbReference>
<sequence length="285" mass="31963">MKLTRRSFIKKSLFSGLGLLGLSGGGYYYARHIEPHMLDRREYTISHSNIPTSFNNFKVVQFSDTHIGFNYDLTEFEQLIDTINAENADLIVFTGDLVDKPHTYRFDHSIPQLLQRLQARHGKYWIYGNHDHGGYGTETVKAVMDDGGFQLLQNSVATIDNGQDTFALAGLDDVMLGSPNISATTAQIKGDPFTILLVHEPDVADQMQQHGIDIQLSGHSHGGQIQLPFVGALVTPPYADTYIEGKHTISELLTLYVNKGIGTTRLPYRFMCRPEYSVFHLQTKL</sequence>
<keyword evidence="1" id="KW-0812">Transmembrane</keyword>